<proteinExistence type="predicted"/>
<dbReference type="Pfam" id="PF11367">
    <property type="entry name" value="Tail_completion_gp17"/>
    <property type="match status" value="1"/>
</dbReference>
<dbReference type="Gene3D" id="3.30.2000.30">
    <property type="match status" value="1"/>
</dbReference>
<dbReference type="PATRIC" id="fig|1789004.3.peg.2029"/>
<organism evidence="1 2">
    <name type="scientific">Ferrovum myxofaciens</name>
    <dbReference type="NCBI Taxonomy" id="416213"/>
    <lineage>
        <taxon>Bacteria</taxon>
        <taxon>Pseudomonadati</taxon>
        <taxon>Pseudomonadota</taxon>
        <taxon>Betaproteobacteria</taxon>
        <taxon>Ferrovales</taxon>
        <taxon>Ferrovaceae</taxon>
        <taxon>Ferrovum</taxon>
    </lineage>
</organism>
<sequence>MKAETALYALLNASSKLGTLVSSRIYLDTRPEADPLPAVVYELVSDKQDNTRVGEFETAKARLQVNCLGQMAEDAANVREAVKIACHNQSGTFAGVTVLACIQSGAGTDSYDELVNIYVKPMDFMVHYLR</sequence>
<dbReference type="STRING" id="1789004.FEMY_19700"/>
<protein>
    <recommendedName>
        <fullName evidence="3">DUF3168 domain-containing protein</fullName>
    </recommendedName>
</protein>
<name>A0A149VW95_9PROT</name>
<evidence type="ECO:0000313" key="2">
    <source>
        <dbReference type="Proteomes" id="UP000075653"/>
    </source>
</evidence>
<comment type="caution">
    <text evidence="1">The sequence shown here is derived from an EMBL/GenBank/DDBJ whole genome shotgun (WGS) entry which is preliminary data.</text>
</comment>
<accession>A0A149VW95</accession>
<dbReference type="InterPro" id="IPR053745">
    <property type="entry name" value="Viral_Tail_Comp_sf"/>
</dbReference>
<gene>
    <name evidence="1" type="ORF">FEMY_19700</name>
</gene>
<dbReference type="InterPro" id="IPR021508">
    <property type="entry name" value="Gp17-like"/>
</dbReference>
<reference evidence="1 2" key="1">
    <citation type="submission" date="2016-01" db="EMBL/GenBank/DDBJ databases">
        <title>Genome sequence of the acidophilic iron oxidising Ferrovum strain Z-31.</title>
        <authorList>
            <person name="Poehlein A."/>
            <person name="Ullrich S.R."/>
            <person name="Schloemann M."/>
            <person name="Muehling M."/>
            <person name="Daniel R."/>
        </authorList>
    </citation>
    <scope>NUCLEOTIDE SEQUENCE [LARGE SCALE GENOMIC DNA]</scope>
    <source>
        <strain evidence="1 2">Z-31</strain>
    </source>
</reference>
<keyword evidence="2" id="KW-1185">Reference proteome</keyword>
<dbReference type="AlphaFoldDB" id="A0A149VW95"/>
<evidence type="ECO:0008006" key="3">
    <source>
        <dbReference type="Google" id="ProtNLM"/>
    </source>
</evidence>
<dbReference type="RefSeq" id="WP_062188385.1">
    <property type="nucleotide sequence ID" value="NZ_LRRD01000054.1"/>
</dbReference>
<dbReference type="EMBL" id="LRRD01000054">
    <property type="protein sequence ID" value="KXW57511.1"/>
    <property type="molecule type" value="Genomic_DNA"/>
</dbReference>
<dbReference type="Proteomes" id="UP000075653">
    <property type="component" value="Unassembled WGS sequence"/>
</dbReference>
<evidence type="ECO:0000313" key="1">
    <source>
        <dbReference type="EMBL" id="KXW57511.1"/>
    </source>
</evidence>